<feature type="transmembrane region" description="Helical" evidence="1">
    <location>
        <begin position="126"/>
        <end position="148"/>
    </location>
</feature>
<evidence type="ECO:0000313" key="4">
    <source>
        <dbReference type="Proteomes" id="UP000000249"/>
    </source>
</evidence>
<name>A0A0H3AI61_VIBC3</name>
<feature type="transmembrane region" description="Helical" evidence="1">
    <location>
        <begin position="7"/>
        <end position="27"/>
    </location>
</feature>
<feature type="transmembrane region" description="Helical" evidence="1">
    <location>
        <begin position="213"/>
        <end position="231"/>
    </location>
</feature>
<dbReference type="InterPro" id="IPR052372">
    <property type="entry name" value="YpjD/HemX"/>
</dbReference>
<evidence type="ECO:0000259" key="2">
    <source>
        <dbReference type="Pfam" id="PF01578"/>
    </source>
</evidence>
<dbReference type="PATRIC" id="fig|345073.21.peg.564"/>
<dbReference type="Proteomes" id="UP000000249">
    <property type="component" value="Chromosome 1"/>
</dbReference>
<feature type="transmembrane region" description="Helical" evidence="1">
    <location>
        <begin position="243"/>
        <end position="261"/>
    </location>
</feature>
<gene>
    <name evidence="3" type="ordered locus">VC0395_A0093</name>
</gene>
<evidence type="ECO:0000256" key="1">
    <source>
        <dbReference type="SAM" id="Phobius"/>
    </source>
</evidence>
<dbReference type="EMBL" id="CP000627">
    <property type="protein sequence ID" value="ABQ19725.1"/>
    <property type="molecule type" value="Genomic_DNA"/>
</dbReference>
<feature type="transmembrane region" description="Helical" evidence="1">
    <location>
        <begin position="93"/>
        <end position="114"/>
    </location>
</feature>
<dbReference type="GO" id="GO:0020037">
    <property type="term" value="F:heme binding"/>
    <property type="evidence" value="ECO:0007669"/>
    <property type="project" value="InterPro"/>
</dbReference>
<keyword evidence="1" id="KW-0472">Membrane</keyword>
<dbReference type="PANTHER" id="PTHR38034:SF1">
    <property type="entry name" value="INNER MEMBRANE PROTEIN YPJD"/>
    <property type="match status" value="1"/>
</dbReference>
<evidence type="ECO:0000313" key="3">
    <source>
        <dbReference type="EMBL" id="ABQ19725.1"/>
    </source>
</evidence>
<proteinExistence type="predicted"/>
<dbReference type="InterPro" id="IPR002541">
    <property type="entry name" value="Cyt_c_assembly"/>
</dbReference>
<organism evidence="3 4">
    <name type="scientific">Vibrio cholerae serotype O1 (strain ATCC 39541 / Classical Ogawa 395 / O395)</name>
    <dbReference type="NCBI Taxonomy" id="345073"/>
    <lineage>
        <taxon>Bacteria</taxon>
        <taxon>Pseudomonadati</taxon>
        <taxon>Pseudomonadota</taxon>
        <taxon>Gammaproteobacteria</taxon>
        <taxon>Vibrionales</taxon>
        <taxon>Vibrionaceae</taxon>
        <taxon>Vibrio</taxon>
    </lineage>
</organism>
<feature type="transmembrane region" description="Helical" evidence="1">
    <location>
        <begin position="179"/>
        <end position="201"/>
    </location>
</feature>
<dbReference type="GO" id="GO:0005886">
    <property type="term" value="C:plasma membrane"/>
    <property type="evidence" value="ECO:0007669"/>
    <property type="project" value="TreeGrafter"/>
</dbReference>
<protein>
    <submittedName>
        <fullName evidence="3">Membrane protein</fullName>
    </submittedName>
</protein>
<sequence>MAGMDNLIAIAAAMLYLLSIATIVPGLVNQTGIRAKTVFISAAIALLFHGWLLSDLILHSSGQNLSILNVASLISFIISLAMSLAMFKTRLWFLLPVAYSFSAINLSAATFLPGTFITHLESDPKLLLHISLALFSYSTLSIGALYALQLAWLDHKLKSKKVFSINPNLPPLLLVERQLFKIILIGNLLLTGTLLTGFIFVQDMFAQGKAHKGILSFVAWIVYSILLWGHYRKGWRGKKVTWFAVAGATLLTLAYFGSRFVREIILR</sequence>
<feature type="transmembrane region" description="Helical" evidence="1">
    <location>
        <begin position="65"/>
        <end position="87"/>
    </location>
</feature>
<dbReference type="KEGG" id="vcr:VC395_0576"/>
<keyword evidence="1" id="KW-0812">Transmembrane</keyword>
<dbReference type="eggNOG" id="COG4137">
    <property type="taxonomic scope" value="Bacteria"/>
</dbReference>
<feature type="domain" description="Cytochrome c assembly protein" evidence="2">
    <location>
        <begin position="40"/>
        <end position="265"/>
    </location>
</feature>
<keyword evidence="1" id="KW-1133">Transmembrane helix</keyword>
<feature type="transmembrane region" description="Helical" evidence="1">
    <location>
        <begin position="33"/>
        <end position="53"/>
    </location>
</feature>
<dbReference type="PANTHER" id="PTHR38034">
    <property type="entry name" value="INNER MEMBRANE PROTEIN YPJD"/>
    <property type="match status" value="1"/>
</dbReference>
<dbReference type="KEGG" id="vco:VC0395_A0093"/>
<dbReference type="GO" id="GO:0017004">
    <property type="term" value="P:cytochrome complex assembly"/>
    <property type="evidence" value="ECO:0007669"/>
    <property type="project" value="InterPro"/>
</dbReference>
<reference evidence="3 4" key="1">
    <citation type="submission" date="2007-03" db="EMBL/GenBank/DDBJ databases">
        <authorList>
            <person name="Heidelberg J."/>
        </authorList>
    </citation>
    <scope>NUCLEOTIDE SEQUENCE [LARGE SCALE GENOMIC DNA]</scope>
    <source>
        <strain evidence="4">ATCC 39541 / Classical Ogawa 395 / O395</strain>
    </source>
</reference>
<dbReference type="Pfam" id="PF01578">
    <property type="entry name" value="Cytochrom_C_asm"/>
    <property type="match status" value="1"/>
</dbReference>
<dbReference type="AlphaFoldDB" id="A0A0H3AI61"/>
<accession>A0A0H3AI61</accession>